<evidence type="ECO:0000313" key="2">
    <source>
        <dbReference type="EMBL" id="MBJ7637916.1"/>
    </source>
</evidence>
<name>A0AA40YP05_WEICO</name>
<reference evidence="2 3" key="1">
    <citation type="journal article" date="2021" name="Int. J. Food Microbiol.">
        <title>Safety demonstration of a microbial species for use in the food chain: Weissella confusa.</title>
        <authorList>
            <person name="Bourdichon F."/>
            <person name="Patrone V."/>
            <person name="Fontana A."/>
            <person name="Milani G."/>
            <person name="Morelli L."/>
        </authorList>
    </citation>
    <scope>NUCLEOTIDE SEQUENCE [LARGE SCALE GENOMIC DNA]</scope>
    <source>
        <strain evidence="2 3">CCUG 43002</strain>
    </source>
</reference>
<dbReference type="Proteomes" id="UP000728106">
    <property type="component" value="Unassembled WGS sequence"/>
</dbReference>
<gene>
    <name evidence="2" type="ORF">HAU20_00575</name>
</gene>
<sequence>MGNPSYRSIEAQIIGSIDKADKRKQQPKKVVKKDKAPKPIRTQVVHY</sequence>
<dbReference type="AlphaFoldDB" id="A0AA40YP05"/>
<accession>A0AA40YP05</accession>
<organism evidence="2 3">
    <name type="scientific">Weissella confusa</name>
    <name type="common">Lactobacillus confusus</name>
    <dbReference type="NCBI Taxonomy" id="1583"/>
    <lineage>
        <taxon>Bacteria</taxon>
        <taxon>Bacillati</taxon>
        <taxon>Bacillota</taxon>
        <taxon>Bacilli</taxon>
        <taxon>Lactobacillales</taxon>
        <taxon>Lactobacillaceae</taxon>
        <taxon>Weissella</taxon>
    </lineage>
</organism>
<comment type="caution">
    <text evidence="2">The sequence shown here is derived from an EMBL/GenBank/DDBJ whole genome shotgun (WGS) entry which is preliminary data.</text>
</comment>
<feature type="region of interest" description="Disordered" evidence="1">
    <location>
        <begin position="17"/>
        <end position="47"/>
    </location>
</feature>
<proteinExistence type="predicted"/>
<keyword evidence="3" id="KW-1185">Reference proteome</keyword>
<dbReference type="EMBL" id="JAAOCP010000001">
    <property type="protein sequence ID" value="MBJ7637916.1"/>
    <property type="molecule type" value="Genomic_DNA"/>
</dbReference>
<evidence type="ECO:0000256" key="1">
    <source>
        <dbReference type="SAM" id="MobiDB-lite"/>
    </source>
</evidence>
<protein>
    <submittedName>
        <fullName evidence="2">Uncharacterized protein</fullName>
    </submittedName>
</protein>
<dbReference type="RefSeq" id="WP_199467907.1">
    <property type="nucleotide sequence ID" value="NZ_JAAOCP010000001.1"/>
</dbReference>
<evidence type="ECO:0000313" key="3">
    <source>
        <dbReference type="Proteomes" id="UP000728106"/>
    </source>
</evidence>